<keyword evidence="3" id="KW-1003">Cell membrane</keyword>
<dbReference type="Pfam" id="PF02687">
    <property type="entry name" value="FtsX"/>
    <property type="match status" value="1"/>
</dbReference>
<dbReference type="AlphaFoldDB" id="A0A2U2BGA3"/>
<dbReference type="InterPro" id="IPR051447">
    <property type="entry name" value="Lipoprotein-release_system"/>
</dbReference>
<proteinExistence type="inferred from homology"/>
<name>A0A2U2BGA3_ALCFA</name>
<evidence type="ECO:0000256" key="6">
    <source>
        <dbReference type="ARBA" id="ARBA00023136"/>
    </source>
</evidence>
<comment type="subcellular location">
    <subcellularLocation>
        <location evidence="1">Cell membrane</location>
        <topology evidence="1">Multi-pass membrane protein</topology>
    </subcellularLocation>
</comment>
<feature type="domain" description="ABC3 transporter permease C-terminal" evidence="8">
    <location>
        <begin position="275"/>
        <end position="395"/>
    </location>
</feature>
<gene>
    <name evidence="9" type="ORF">DF183_14355</name>
</gene>
<reference evidence="9 10" key="1">
    <citation type="submission" date="2018-05" db="EMBL/GenBank/DDBJ databases">
        <title>Genome Sequence of an Efficient Indole-Degrading Bacterium, Alcaligenes sp.YBY.</title>
        <authorList>
            <person name="Yang B."/>
        </authorList>
    </citation>
    <scope>NUCLEOTIDE SEQUENCE [LARGE SCALE GENOMIC DNA]</scope>
    <source>
        <strain evidence="9 10">YBY</strain>
    </source>
</reference>
<protein>
    <submittedName>
        <fullName evidence="9">ABC transporter permease</fullName>
    </submittedName>
</protein>
<organism evidence="9 10">
    <name type="scientific">Alcaligenes faecalis</name>
    <dbReference type="NCBI Taxonomy" id="511"/>
    <lineage>
        <taxon>Bacteria</taxon>
        <taxon>Pseudomonadati</taxon>
        <taxon>Pseudomonadota</taxon>
        <taxon>Betaproteobacteria</taxon>
        <taxon>Burkholderiales</taxon>
        <taxon>Alcaligenaceae</taxon>
        <taxon>Alcaligenes</taxon>
    </lineage>
</organism>
<evidence type="ECO:0000256" key="3">
    <source>
        <dbReference type="ARBA" id="ARBA00022475"/>
    </source>
</evidence>
<accession>A0A2U2BGA3</accession>
<evidence type="ECO:0000313" key="9">
    <source>
        <dbReference type="EMBL" id="PWE13016.1"/>
    </source>
</evidence>
<dbReference type="PANTHER" id="PTHR30489:SF0">
    <property type="entry name" value="LIPOPROTEIN-RELEASING SYSTEM TRANSMEMBRANE PROTEIN LOLE"/>
    <property type="match status" value="1"/>
</dbReference>
<dbReference type="GO" id="GO:0044874">
    <property type="term" value="P:lipoprotein localization to outer membrane"/>
    <property type="evidence" value="ECO:0007669"/>
    <property type="project" value="TreeGrafter"/>
</dbReference>
<evidence type="ECO:0000256" key="2">
    <source>
        <dbReference type="ARBA" id="ARBA00005236"/>
    </source>
</evidence>
<feature type="transmembrane region" description="Helical" evidence="7">
    <location>
        <begin position="316"/>
        <end position="341"/>
    </location>
</feature>
<dbReference type="PANTHER" id="PTHR30489">
    <property type="entry name" value="LIPOPROTEIN-RELEASING SYSTEM TRANSMEMBRANE PROTEIN LOLE"/>
    <property type="match status" value="1"/>
</dbReference>
<comment type="similarity">
    <text evidence="2">Belongs to the ABC-4 integral membrane protein family. LolC/E subfamily.</text>
</comment>
<reference evidence="9 10" key="2">
    <citation type="submission" date="2018-05" db="EMBL/GenBank/DDBJ databases">
        <authorList>
            <person name="Lanie J.A."/>
            <person name="Ng W.-L."/>
            <person name="Kazmierczak K.M."/>
            <person name="Andrzejewski T.M."/>
            <person name="Davidsen T.M."/>
            <person name="Wayne K.J."/>
            <person name="Tettelin H."/>
            <person name="Glass J.I."/>
            <person name="Rusch D."/>
            <person name="Podicherti R."/>
            <person name="Tsui H.-C.T."/>
            <person name="Winkler M.E."/>
        </authorList>
    </citation>
    <scope>NUCLEOTIDE SEQUENCE [LARGE SCALE GENOMIC DNA]</scope>
    <source>
        <strain evidence="9 10">YBY</strain>
    </source>
</reference>
<keyword evidence="6 7" id="KW-0472">Membrane</keyword>
<dbReference type="InterPro" id="IPR003838">
    <property type="entry name" value="ABC3_permease_C"/>
</dbReference>
<dbReference type="GO" id="GO:0098797">
    <property type="term" value="C:plasma membrane protein complex"/>
    <property type="evidence" value="ECO:0007669"/>
    <property type="project" value="TreeGrafter"/>
</dbReference>
<evidence type="ECO:0000256" key="7">
    <source>
        <dbReference type="SAM" id="Phobius"/>
    </source>
</evidence>
<sequence>MFINVFRLAWADLRFDWRISFCMVAAMVAVVAPLLLLFGLKHGVVTQLQQELLQDPRNLEVKMLSSGSFDQAWLSKLRQMPGVGYAIGMTRSLNTQADLRLDRRRFLENVEVLASAQGDPLLQNQARDLSPYEIILTQEAARRLNWTAGEFVHLRLSRRLDGQLEQGDKAMTVVDVLAEHRYSRPAVFVAPETLLALEYARDGFQIPDFSLLTGKPLAADMPVLYARARVYARTIDQVGEVAKGLEQQGIPVASRYADIENVRAINRVLSLIFGVIALTAIVGCAASLGGAFLANVDRKRKDLAVLRLLGIDSGGVIRYVLIQAILLSLIAYALGLGLYGLGSTLFNQLLVGDGLQTDFVCRITVAHALYALLMVAGLACVVAAIGAWRAVRVQPAESLREI</sequence>
<feature type="transmembrane region" description="Helical" evidence="7">
    <location>
        <begin position="21"/>
        <end position="40"/>
    </location>
</feature>
<evidence type="ECO:0000256" key="1">
    <source>
        <dbReference type="ARBA" id="ARBA00004651"/>
    </source>
</evidence>
<dbReference type="EMBL" id="QEXO01000004">
    <property type="protein sequence ID" value="PWE13016.1"/>
    <property type="molecule type" value="Genomic_DNA"/>
</dbReference>
<keyword evidence="4 7" id="KW-0812">Transmembrane</keyword>
<dbReference type="Proteomes" id="UP000245216">
    <property type="component" value="Unassembled WGS sequence"/>
</dbReference>
<dbReference type="RefSeq" id="WP_109089394.1">
    <property type="nucleotide sequence ID" value="NZ_QEXO01000004.1"/>
</dbReference>
<feature type="transmembrane region" description="Helical" evidence="7">
    <location>
        <begin position="368"/>
        <end position="391"/>
    </location>
</feature>
<evidence type="ECO:0000259" key="8">
    <source>
        <dbReference type="Pfam" id="PF02687"/>
    </source>
</evidence>
<comment type="caution">
    <text evidence="9">The sequence shown here is derived from an EMBL/GenBank/DDBJ whole genome shotgun (WGS) entry which is preliminary data.</text>
</comment>
<feature type="transmembrane region" description="Helical" evidence="7">
    <location>
        <begin position="271"/>
        <end position="296"/>
    </location>
</feature>
<keyword evidence="5 7" id="KW-1133">Transmembrane helix</keyword>
<dbReference type="STRING" id="511.UZ73_15710"/>
<evidence type="ECO:0000256" key="5">
    <source>
        <dbReference type="ARBA" id="ARBA00022989"/>
    </source>
</evidence>
<evidence type="ECO:0000313" key="10">
    <source>
        <dbReference type="Proteomes" id="UP000245216"/>
    </source>
</evidence>
<evidence type="ECO:0000256" key="4">
    <source>
        <dbReference type="ARBA" id="ARBA00022692"/>
    </source>
</evidence>